<evidence type="ECO:0000256" key="8">
    <source>
        <dbReference type="ARBA" id="ARBA00022989"/>
    </source>
</evidence>
<evidence type="ECO:0000256" key="10">
    <source>
        <dbReference type="ARBA" id="ARBA00023128"/>
    </source>
</evidence>
<sequence length="52" mass="6406">MPQMAPTWWTMLFMVFNATLIVLSIILYFQKKMILLKKEDLKKEDLKTNWKW</sequence>
<dbReference type="AlphaFoldDB" id="A0A8T9ZXT3"/>
<dbReference type="GO" id="GO:0015078">
    <property type="term" value="F:proton transmembrane transporter activity"/>
    <property type="evidence" value="ECO:0007669"/>
    <property type="project" value="InterPro"/>
</dbReference>
<name>A0A8T9ZXT3_9HEMI</name>
<keyword evidence="4 12" id="KW-0813">Transport</keyword>
<reference evidence="14" key="1">
    <citation type="journal article" date="2022" name="Cladistics">
        <title>Diversification of the phytophagous lineages of true bugs (Insecta: Hemiptera: Heteroptera) shortly after that of the flowering plants.</title>
        <authorList>
            <person name="Ye F."/>
            <person name="Kment P."/>
            <person name="Redei D."/>
            <person name="Luo J.Y."/>
            <person name="Wang Y.H."/>
            <person name="Kuechler S.M."/>
            <person name="Zhang W.W."/>
            <person name="Chen P.P."/>
            <person name="Wu H.Y."/>
            <person name="Wu Y.Z."/>
            <person name="Sun X.Y."/>
            <person name="Ding L."/>
            <person name="Wang Y.R."/>
            <person name="Xie Q."/>
        </authorList>
    </citation>
    <scope>NUCLEOTIDE SEQUENCE</scope>
</reference>
<evidence type="ECO:0000256" key="11">
    <source>
        <dbReference type="ARBA" id="ARBA00023136"/>
    </source>
</evidence>
<comment type="similarity">
    <text evidence="2 12">Belongs to the ATPase protein 8 family.</text>
</comment>
<dbReference type="GO" id="GO:0015986">
    <property type="term" value="P:proton motive force-driven ATP synthesis"/>
    <property type="evidence" value="ECO:0007669"/>
    <property type="project" value="InterPro"/>
</dbReference>
<evidence type="ECO:0000256" key="12">
    <source>
        <dbReference type="RuleBase" id="RU003661"/>
    </source>
</evidence>
<dbReference type="InterPro" id="IPR001421">
    <property type="entry name" value="ATP8_metazoa"/>
</dbReference>
<evidence type="ECO:0000256" key="5">
    <source>
        <dbReference type="ARBA" id="ARBA00022547"/>
    </source>
</evidence>
<feature type="transmembrane region" description="Helical" evidence="13">
    <location>
        <begin position="6"/>
        <end position="29"/>
    </location>
</feature>
<evidence type="ECO:0000313" key="14">
    <source>
        <dbReference type="EMBL" id="UPL65871.1"/>
    </source>
</evidence>
<dbReference type="EMBL" id="MW619691">
    <property type="protein sequence ID" value="UPL65871.1"/>
    <property type="molecule type" value="Genomic_DNA"/>
</dbReference>
<dbReference type="GO" id="GO:0031966">
    <property type="term" value="C:mitochondrial membrane"/>
    <property type="evidence" value="ECO:0007669"/>
    <property type="project" value="UniProtKB-SubCell"/>
</dbReference>
<evidence type="ECO:0000256" key="6">
    <source>
        <dbReference type="ARBA" id="ARBA00022692"/>
    </source>
</evidence>
<evidence type="ECO:0000256" key="3">
    <source>
        <dbReference type="ARBA" id="ARBA00011291"/>
    </source>
</evidence>
<dbReference type="GO" id="GO:0045259">
    <property type="term" value="C:proton-transporting ATP synthase complex"/>
    <property type="evidence" value="ECO:0007669"/>
    <property type="project" value="UniProtKB-KW"/>
</dbReference>
<proteinExistence type="inferred from homology"/>
<geneLocation type="mitochondrion" evidence="14"/>
<keyword evidence="8 13" id="KW-1133">Transmembrane helix</keyword>
<protein>
    <recommendedName>
        <fullName evidence="12">ATP synthase complex subunit 8</fullName>
    </recommendedName>
</protein>
<accession>A0A8T9ZXT3</accession>
<keyword evidence="7 12" id="KW-0375">Hydrogen ion transport</keyword>
<evidence type="ECO:0000256" key="13">
    <source>
        <dbReference type="SAM" id="Phobius"/>
    </source>
</evidence>
<evidence type="ECO:0000256" key="1">
    <source>
        <dbReference type="ARBA" id="ARBA00004304"/>
    </source>
</evidence>
<evidence type="ECO:0000256" key="7">
    <source>
        <dbReference type="ARBA" id="ARBA00022781"/>
    </source>
</evidence>
<evidence type="ECO:0000256" key="2">
    <source>
        <dbReference type="ARBA" id="ARBA00008892"/>
    </source>
</evidence>
<comment type="subunit">
    <text evidence="3">F-type ATPases have 2 components, CF(1) - the catalytic core - and CF(0) - the membrane proton channel.</text>
</comment>
<keyword evidence="6 12" id="KW-0812">Transmembrane</keyword>
<keyword evidence="9 12" id="KW-0406">Ion transport</keyword>
<evidence type="ECO:0000256" key="9">
    <source>
        <dbReference type="ARBA" id="ARBA00023065"/>
    </source>
</evidence>
<dbReference type="Pfam" id="PF00895">
    <property type="entry name" value="ATP-synt_8"/>
    <property type="match status" value="1"/>
</dbReference>
<keyword evidence="10 12" id="KW-0496">Mitochondrion</keyword>
<organism evidence="14">
    <name type="scientific">Thaumastocoris safordi</name>
    <dbReference type="NCBI Taxonomy" id="1589682"/>
    <lineage>
        <taxon>Eukaryota</taxon>
        <taxon>Metazoa</taxon>
        <taxon>Ecdysozoa</taxon>
        <taxon>Arthropoda</taxon>
        <taxon>Hexapoda</taxon>
        <taxon>Insecta</taxon>
        <taxon>Pterygota</taxon>
        <taxon>Neoptera</taxon>
        <taxon>Paraneoptera</taxon>
        <taxon>Hemiptera</taxon>
        <taxon>Heteroptera</taxon>
        <taxon>Panheteroptera</taxon>
        <taxon>Cimicomorpha</taxon>
        <taxon>Thaumastocoridae</taxon>
        <taxon>Thaumastocoris</taxon>
    </lineage>
</organism>
<evidence type="ECO:0000256" key="4">
    <source>
        <dbReference type="ARBA" id="ARBA00022448"/>
    </source>
</evidence>
<comment type="subcellular location">
    <subcellularLocation>
        <location evidence="1 12">Mitochondrion membrane</location>
        <topology evidence="1 12">Single-pass membrane protein</topology>
    </subcellularLocation>
</comment>
<keyword evidence="5 12" id="KW-0138">CF(0)</keyword>
<keyword evidence="11 13" id="KW-0472">Membrane</keyword>